<feature type="transmembrane region" description="Helical" evidence="5">
    <location>
        <begin position="136"/>
        <end position="157"/>
    </location>
</feature>
<feature type="domain" description="ABC-2 type transporter transmembrane" evidence="6">
    <location>
        <begin position="10"/>
        <end position="194"/>
    </location>
</feature>
<feature type="transmembrane region" description="Helical" evidence="5">
    <location>
        <begin position="52"/>
        <end position="78"/>
    </location>
</feature>
<feature type="transmembrane region" description="Helical" evidence="5">
    <location>
        <begin position="26"/>
        <end position="46"/>
    </location>
</feature>
<sequence length="251" mass="26034">MAGGTIDKILSLAGTELKLLFRNRTVAVSSVLVPIALGLFWALTLGDGGPQAWSLVIALQLAVTLGMGIYVTATQIVVARRHNLVLKRMRTSGISDAGLLVATVAPSVLLGIGQLVIFAVINAMFGAPAPGAPVPLVLAVLAGLALMVAAALATTVVTPSPERAQITTLPLVFVVLGAAVALLMLPVEGWWRALVALPGAGIGQLVRLAFDADAATGGLPAMLLAALTLLAWTVLFGWFAHRRFRWDPRTG</sequence>
<proteinExistence type="predicted"/>
<dbReference type="Proteomes" id="UP001596302">
    <property type="component" value="Unassembled WGS sequence"/>
</dbReference>
<evidence type="ECO:0000256" key="5">
    <source>
        <dbReference type="SAM" id="Phobius"/>
    </source>
</evidence>
<feature type="transmembrane region" description="Helical" evidence="5">
    <location>
        <begin position="169"/>
        <end position="187"/>
    </location>
</feature>
<organism evidence="7 8">
    <name type="scientific">Pseudonocardia hispaniensis</name>
    <dbReference type="NCBI Taxonomy" id="904933"/>
    <lineage>
        <taxon>Bacteria</taxon>
        <taxon>Bacillati</taxon>
        <taxon>Actinomycetota</taxon>
        <taxon>Actinomycetes</taxon>
        <taxon>Pseudonocardiales</taxon>
        <taxon>Pseudonocardiaceae</taxon>
        <taxon>Pseudonocardia</taxon>
    </lineage>
</organism>
<keyword evidence="4 5" id="KW-0472">Membrane</keyword>
<accession>A0ABW1J584</accession>
<name>A0ABW1J584_9PSEU</name>
<feature type="transmembrane region" description="Helical" evidence="5">
    <location>
        <begin position="99"/>
        <end position="124"/>
    </location>
</feature>
<dbReference type="InterPro" id="IPR013525">
    <property type="entry name" value="ABC2_TM"/>
</dbReference>
<gene>
    <name evidence="7" type="ORF">ACFQE5_17545</name>
</gene>
<evidence type="ECO:0000313" key="8">
    <source>
        <dbReference type="Proteomes" id="UP001596302"/>
    </source>
</evidence>
<evidence type="ECO:0000259" key="6">
    <source>
        <dbReference type="Pfam" id="PF01061"/>
    </source>
</evidence>
<evidence type="ECO:0000256" key="1">
    <source>
        <dbReference type="ARBA" id="ARBA00004141"/>
    </source>
</evidence>
<dbReference type="InterPro" id="IPR052902">
    <property type="entry name" value="ABC-2_transporter"/>
</dbReference>
<evidence type="ECO:0000256" key="3">
    <source>
        <dbReference type="ARBA" id="ARBA00022989"/>
    </source>
</evidence>
<evidence type="ECO:0000313" key="7">
    <source>
        <dbReference type="EMBL" id="MFC5996013.1"/>
    </source>
</evidence>
<dbReference type="RefSeq" id="WP_379586448.1">
    <property type="nucleotide sequence ID" value="NZ_JBHSQW010000035.1"/>
</dbReference>
<reference evidence="8" key="1">
    <citation type="journal article" date="2019" name="Int. J. Syst. Evol. Microbiol.">
        <title>The Global Catalogue of Microorganisms (GCM) 10K type strain sequencing project: providing services to taxonomists for standard genome sequencing and annotation.</title>
        <authorList>
            <consortium name="The Broad Institute Genomics Platform"/>
            <consortium name="The Broad Institute Genome Sequencing Center for Infectious Disease"/>
            <person name="Wu L."/>
            <person name="Ma J."/>
        </authorList>
    </citation>
    <scope>NUCLEOTIDE SEQUENCE [LARGE SCALE GENOMIC DNA]</scope>
    <source>
        <strain evidence="8">CCM 8391</strain>
    </source>
</reference>
<dbReference type="Pfam" id="PF01061">
    <property type="entry name" value="ABC2_membrane"/>
    <property type="match status" value="1"/>
</dbReference>
<dbReference type="PANTHER" id="PTHR43027:SF2">
    <property type="entry name" value="TRANSPORT PERMEASE PROTEIN"/>
    <property type="match status" value="1"/>
</dbReference>
<dbReference type="PANTHER" id="PTHR43027">
    <property type="entry name" value="DOXORUBICIN RESISTANCE ABC TRANSPORTER PERMEASE PROTEIN DRRC-RELATED"/>
    <property type="match status" value="1"/>
</dbReference>
<comment type="caution">
    <text evidence="7">The sequence shown here is derived from an EMBL/GenBank/DDBJ whole genome shotgun (WGS) entry which is preliminary data.</text>
</comment>
<evidence type="ECO:0000256" key="4">
    <source>
        <dbReference type="ARBA" id="ARBA00023136"/>
    </source>
</evidence>
<keyword evidence="3 5" id="KW-1133">Transmembrane helix</keyword>
<keyword evidence="8" id="KW-1185">Reference proteome</keyword>
<keyword evidence="2 5" id="KW-0812">Transmembrane</keyword>
<evidence type="ECO:0000256" key="2">
    <source>
        <dbReference type="ARBA" id="ARBA00022692"/>
    </source>
</evidence>
<feature type="transmembrane region" description="Helical" evidence="5">
    <location>
        <begin position="219"/>
        <end position="240"/>
    </location>
</feature>
<protein>
    <submittedName>
        <fullName evidence="7">ABC transporter permease</fullName>
    </submittedName>
</protein>
<dbReference type="EMBL" id="JBHSQW010000035">
    <property type="protein sequence ID" value="MFC5996013.1"/>
    <property type="molecule type" value="Genomic_DNA"/>
</dbReference>
<comment type="subcellular location">
    <subcellularLocation>
        <location evidence="1">Membrane</location>
        <topology evidence="1">Multi-pass membrane protein</topology>
    </subcellularLocation>
</comment>